<dbReference type="GO" id="GO:0009423">
    <property type="term" value="P:chorismate biosynthetic process"/>
    <property type="evidence" value="ECO:0007669"/>
    <property type="project" value="UniProtKB-UniRule"/>
</dbReference>
<feature type="binding site" evidence="8">
    <location>
        <position position="169"/>
    </location>
    <ligand>
        <name>3-phosphoshikimate</name>
        <dbReference type="ChEBI" id="CHEBI:145989"/>
    </ligand>
</feature>
<evidence type="ECO:0000256" key="3">
    <source>
        <dbReference type="ARBA" id="ARBA00022490"/>
    </source>
</evidence>
<dbReference type="GO" id="GO:0009073">
    <property type="term" value="P:aromatic amino acid family biosynthetic process"/>
    <property type="evidence" value="ECO:0007669"/>
    <property type="project" value="UniProtKB-KW"/>
</dbReference>
<keyword evidence="5 8" id="KW-0808">Transferase</keyword>
<feature type="binding site" evidence="8">
    <location>
        <position position="171"/>
    </location>
    <ligand>
        <name>phosphoenolpyruvate</name>
        <dbReference type="ChEBI" id="CHEBI:58702"/>
    </ligand>
</feature>
<dbReference type="FunFam" id="3.65.10.10:FF:000010">
    <property type="entry name" value="3-phosphoshikimate 1-carboxyvinyltransferase"/>
    <property type="match status" value="1"/>
</dbReference>
<dbReference type="PANTHER" id="PTHR21090:SF5">
    <property type="entry name" value="PENTAFUNCTIONAL AROM POLYPEPTIDE"/>
    <property type="match status" value="1"/>
</dbReference>
<feature type="binding site" evidence="8">
    <location>
        <position position="124"/>
    </location>
    <ligand>
        <name>phosphoenolpyruvate</name>
        <dbReference type="ChEBI" id="CHEBI:58702"/>
    </ligand>
</feature>
<evidence type="ECO:0000256" key="4">
    <source>
        <dbReference type="ARBA" id="ARBA00022605"/>
    </source>
</evidence>
<comment type="pathway">
    <text evidence="1 8">Metabolic intermediate biosynthesis; chorismate biosynthesis; chorismate from D-erythrose 4-phosphate and phosphoenolpyruvate: step 6/7.</text>
</comment>
<sequence length="424" mass="42504">MSSTPAQPWSAPRAAGPVRGDVRLPGSKSMTARALVLGALGTGVSTLEGPLVARDTALMADGLRALGTGVDTDAAAWTVRPAAPRAPAAVDVGLAGTVMRFLPPVAALADGPVLFDGDAAARRRPLGPLLDGLRQLGVAVTAADGRLPATVHGRGGVASGTVTIDASASSQFVSGLLLAGAAYAGGLTVRHAGPPVPSAPHLRMTVRMLRAAGVAVDTAAPDVWVVAPGRPAGRRWTVEPDLAGAAPFLAAALVTGGRVTLAHWPRDSVQPVAEVAELFTLLGGAVEVTGAGLTVSGTGTVTGADLDLRAVSELTPVVAALATLADRPSRLRGVAHIRGHETDRLAALAGQLGDRGAAVTETDDGLRITPGRLRGGVLATFGDHRMAHAAAVLGLAVDGVGVDDVGCTRKTLPDFPGLWSALVG</sequence>
<evidence type="ECO:0000313" key="12">
    <source>
        <dbReference type="Proteomes" id="UP000662200"/>
    </source>
</evidence>
<dbReference type="Gene3D" id="3.65.10.10">
    <property type="entry name" value="Enolpyruvate transferase domain"/>
    <property type="match status" value="2"/>
</dbReference>
<dbReference type="InterPro" id="IPR013792">
    <property type="entry name" value="RNA3'P_cycl/enolpyr_Trfase_a/b"/>
</dbReference>
<dbReference type="NCBIfam" id="TIGR01356">
    <property type="entry name" value="aroA"/>
    <property type="match status" value="1"/>
</dbReference>
<dbReference type="PIRSF" id="PIRSF000505">
    <property type="entry name" value="EPSPS"/>
    <property type="match status" value="1"/>
</dbReference>
<feature type="region of interest" description="Disordered" evidence="9">
    <location>
        <begin position="1"/>
        <end position="23"/>
    </location>
</feature>
<dbReference type="GO" id="GO:0008652">
    <property type="term" value="P:amino acid biosynthetic process"/>
    <property type="evidence" value="ECO:0007669"/>
    <property type="project" value="UniProtKB-KW"/>
</dbReference>
<feature type="binding site" evidence="8">
    <location>
        <position position="340"/>
    </location>
    <ligand>
        <name>3-phosphoshikimate</name>
        <dbReference type="ChEBI" id="CHEBI:145989"/>
    </ligand>
</feature>
<feature type="binding site" evidence="8">
    <location>
        <position position="28"/>
    </location>
    <ligand>
        <name>3-phosphoshikimate</name>
        <dbReference type="ChEBI" id="CHEBI:145989"/>
    </ligand>
</feature>
<dbReference type="Pfam" id="PF00275">
    <property type="entry name" value="EPSP_synthase"/>
    <property type="match status" value="1"/>
</dbReference>
<evidence type="ECO:0000259" key="10">
    <source>
        <dbReference type="Pfam" id="PF00275"/>
    </source>
</evidence>
<feature type="binding site" evidence="8">
    <location>
        <position position="410"/>
    </location>
    <ligand>
        <name>phosphoenolpyruvate</name>
        <dbReference type="ChEBI" id="CHEBI:58702"/>
    </ligand>
</feature>
<dbReference type="EC" id="2.5.1.19" evidence="8"/>
<feature type="binding site" evidence="8">
    <location>
        <position position="313"/>
    </location>
    <ligand>
        <name>3-phosphoshikimate</name>
        <dbReference type="ChEBI" id="CHEBI:145989"/>
    </ligand>
</feature>
<dbReference type="InterPro" id="IPR036968">
    <property type="entry name" value="Enolpyruvate_Tfrase_sf"/>
</dbReference>
<organism evidence="11 12">
    <name type="scientific">Pilimelia terevasa</name>
    <dbReference type="NCBI Taxonomy" id="53372"/>
    <lineage>
        <taxon>Bacteria</taxon>
        <taxon>Bacillati</taxon>
        <taxon>Actinomycetota</taxon>
        <taxon>Actinomycetes</taxon>
        <taxon>Micromonosporales</taxon>
        <taxon>Micromonosporaceae</taxon>
        <taxon>Pilimelia</taxon>
    </lineage>
</organism>
<dbReference type="Proteomes" id="UP000662200">
    <property type="component" value="Unassembled WGS sequence"/>
</dbReference>
<feature type="binding site" evidence="8">
    <location>
        <position position="344"/>
    </location>
    <ligand>
        <name>phosphoenolpyruvate</name>
        <dbReference type="ChEBI" id="CHEBI:58702"/>
    </ligand>
</feature>
<dbReference type="FunFam" id="3.65.10.10:FF:000011">
    <property type="entry name" value="3-phosphoshikimate 1-carboxyvinyltransferase"/>
    <property type="match status" value="1"/>
</dbReference>
<keyword evidence="3 8" id="KW-0963">Cytoplasm</keyword>
<feature type="binding site" evidence="8">
    <location>
        <position position="385"/>
    </location>
    <ligand>
        <name>phosphoenolpyruvate</name>
        <dbReference type="ChEBI" id="CHEBI:58702"/>
    </ligand>
</feature>
<evidence type="ECO:0000256" key="9">
    <source>
        <dbReference type="SAM" id="MobiDB-lite"/>
    </source>
</evidence>
<dbReference type="PROSITE" id="PS00104">
    <property type="entry name" value="EPSP_SYNTHASE_1"/>
    <property type="match status" value="1"/>
</dbReference>
<dbReference type="GO" id="GO:0005737">
    <property type="term" value="C:cytoplasm"/>
    <property type="evidence" value="ECO:0007669"/>
    <property type="project" value="UniProtKB-SubCell"/>
</dbReference>
<gene>
    <name evidence="11" type="primary">aroA1</name>
    <name evidence="8" type="synonym">aroA</name>
    <name evidence="11" type="ORF">GCM10010124_07390</name>
</gene>
<dbReference type="PANTHER" id="PTHR21090">
    <property type="entry name" value="AROM/DEHYDROQUINATE SYNTHASE"/>
    <property type="match status" value="1"/>
</dbReference>
<dbReference type="InterPro" id="IPR001986">
    <property type="entry name" value="Enolpyruvate_Tfrase_dom"/>
</dbReference>
<accession>A0A8J3FI51</accession>
<comment type="subcellular location">
    <subcellularLocation>
        <location evidence="8">Cytoplasm</location>
    </subcellularLocation>
</comment>
<comment type="caution">
    <text evidence="8">Lacks conserved residue(s) required for the propagation of feature annotation.</text>
</comment>
<comment type="subunit">
    <text evidence="8">Monomer.</text>
</comment>
<feature type="binding site" evidence="8">
    <location>
        <position position="96"/>
    </location>
    <ligand>
        <name>phosphoenolpyruvate</name>
        <dbReference type="ChEBI" id="CHEBI:58702"/>
    </ligand>
</feature>
<keyword evidence="4 8" id="KW-0028">Amino-acid biosynthesis</keyword>
<evidence type="ECO:0000256" key="1">
    <source>
        <dbReference type="ARBA" id="ARBA00004811"/>
    </source>
</evidence>
<keyword evidence="6 8" id="KW-0057">Aromatic amino acid biosynthesis</keyword>
<dbReference type="AlphaFoldDB" id="A0A8J3FI51"/>
<evidence type="ECO:0000256" key="2">
    <source>
        <dbReference type="ARBA" id="ARBA00009948"/>
    </source>
</evidence>
<dbReference type="EMBL" id="BMQC01000002">
    <property type="protein sequence ID" value="GGK17361.1"/>
    <property type="molecule type" value="Genomic_DNA"/>
</dbReference>
<evidence type="ECO:0000256" key="6">
    <source>
        <dbReference type="ARBA" id="ARBA00023141"/>
    </source>
</evidence>
<comment type="similarity">
    <text evidence="2 8">Belongs to the EPSP synthase family.</text>
</comment>
<feature type="active site" description="Proton acceptor" evidence="8">
    <location>
        <position position="313"/>
    </location>
</feature>
<reference evidence="11" key="1">
    <citation type="journal article" date="2014" name="Int. J. Syst. Evol. Microbiol.">
        <title>Complete genome sequence of Corynebacterium casei LMG S-19264T (=DSM 44701T), isolated from a smear-ripened cheese.</title>
        <authorList>
            <consortium name="US DOE Joint Genome Institute (JGI-PGF)"/>
            <person name="Walter F."/>
            <person name="Albersmeier A."/>
            <person name="Kalinowski J."/>
            <person name="Ruckert C."/>
        </authorList>
    </citation>
    <scope>NUCLEOTIDE SEQUENCE</scope>
    <source>
        <strain evidence="11">JCM 3091</strain>
    </source>
</reference>
<dbReference type="InterPro" id="IPR006264">
    <property type="entry name" value="EPSP_synthase"/>
</dbReference>
<feature type="binding site" evidence="8">
    <location>
        <position position="29"/>
    </location>
    <ligand>
        <name>3-phosphoshikimate</name>
        <dbReference type="ChEBI" id="CHEBI:145989"/>
    </ligand>
</feature>
<evidence type="ECO:0000313" key="11">
    <source>
        <dbReference type="EMBL" id="GGK17361.1"/>
    </source>
</evidence>
<dbReference type="UniPathway" id="UPA00053">
    <property type="reaction ID" value="UER00089"/>
</dbReference>
<evidence type="ECO:0000256" key="7">
    <source>
        <dbReference type="ARBA" id="ARBA00044633"/>
    </source>
</evidence>
<dbReference type="CDD" id="cd01556">
    <property type="entry name" value="EPSP_synthase"/>
    <property type="match status" value="1"/>
</dbReference>
<feature type="domain" description="Enolpyruvate transferase" evidence="10">
    <location>
        <begin position="14"/>
        <end position="416"/>
    </location>
</feature>
<evidence type="ECO:0000256" key="8">
    <source>
        <dbReference type="HAMAP-Rule" id="MF_00210"/>
    </source>
</evidence>
<feature type="binding site" evidence="8">
    <location>
        <position position="33"/>
    </location>
    <ligand>
        <name>3-phosphoshikimate</name>
        <dbReference type="ChEBI" id="CHEBI:145989"/>
    </ligand>
</feature>
<feature type="binding site" evidence="8">
    <location>
        <position position="171"/>
    </location>
    <ligand>
        <name>3-phosphoshikimate</name>
        <dbReference type="ChEBI" id="CHEBI:145989"/>
    </ligand>
</feature>
<proteinExistence type="inferred from homology"/>
<evidence type="ECO:0000256" key="5">
    <source>
        <dbReference type="ARBA" id="ARBA00022679"/>
    </source>
</evidence>
<dbReference type="HAMAP" id="MF_00210">
    <property type="entry name" value="EPSP_synth"/>
    <property type="match status" value="1"/>
</dbReference>
<dbReference type="RefSeq" id="WP_189112744.1">
    <property type="nucleotide sequence ID" value="NZ_BMQC01000002.1"/>
</dbReference>
<keyword evidence="12" id="KW-1185">Reference proteome</keyword>
<dbReference type="InterPro" id="IPR023193">
    <property type="entry name" value="EPSP_synthase_CS"/>
</dbReference>
<dbReference type="SUPFAM" id="SSF55205">
    <property type="entry name" value="EPT/RTPC-like"/>
    <property type="match status" value="1"/>
</dbReference>
<dbReference type="GO" id="GO:0003866">
    <property type="term" value="F:3-phosphoshikimate 1-carboxyvinyltransferase activity"/>
    <property type="evidence" value="ECO:0007669"/>
    <property type="project" value="UniProtKB-UniRule"/>
</dbReference>
<comment type="caution">
    <text evidence="11">The sequence shown here is derived from an EMBL/GenBank/DDBJ whole genome shotgun (WGS) entry which is preliminary data.</text>
</comment>
<reference evidence="11" key="2">
    <citation type="submission" date="2020-09" db="EMBL/GenBank/DDBJ databases">
        <authorList>
            <person name="Sun Q."/>
            <person name="Ohkuma M."/>
        </authorList>
    </citation>
    <scope>NUCLEOTIDE SEQUENCE</scope>
    <source>
        <strain evidence="11">JCM 3091</strain>
    </source>
</reference>
<feature type="binding site" evidence="8">
    <location>
        <position position="198"/>
    </location>
    <ligand>
        <name>3-phosphoshikimate</name>
        <dbReference type="ChEBI" id="CHEBI:145989"/>
    </ligand>
</feature>
<feature type="binding site" evidence="8">
    <location>
        <position position="170"/>
    </location>
    <ligand>
        <name>3-phosphoshikimate</name>
        <dbReference type="ChEBI" id="CHEBI:145989"/>
    </ligand>
</feature>
<comment type="function">
    <text evidence="8">Catalyzes the transfer of the enolpyruvyl moiety of phosphoenolpyruvate (PEP) to the 5-hydroxyl of shikimate-3-phosphate (S3P) to produce enolpyruvyl shikimate-3-phosphate and inorganic phosphate.</text>
</comment>
<name>A0A8J3FI51_9ACTN</name>
<comment type="catalytic activity">
    <reaction evidence="7">
        <text>3-phosphoshikimate + phosphoenolpyruvate = 5-O-(1-carboxyvinyl)-3-phosphoshikimate + phosphate</text>
        <dbReference type="Rhea" id="RHEA:21256"/>
        <dbReference type="ChEBI" id="CHEBI:43474"/>
        <dbReference type="ChEBI" id="CHEBI:57701"/>
        <dbReference type="ChEBI" id="CHEBI:58702"/>
        <dbReference type="ChEBI" id="CHEBI:145989"/>
        <dbReference type="EC" id="2.5.1.19"/>
    </reaction>
    <physiologicalReaction direction="left-to-right" evidence="7">
        <dbReference type="Rhea" id="RHEA:21257"/>
    </physiologicalReaction>
</comment>
<feature type="binding site" evidence="8">
    <location>
        <position position="28"/>
    </location>
    <ligand>
        <name>phosphoenolpyruvate</name>
        <dbReference type="ChEBI" id="CHEBI:58702"/>
    </ligand>
</feature>
<protein>
    <recommendedName>
        <fullName evidence="8">3-phosphoshikimate 1-carboxyvinyltransferase</fullName>
        <ecNumber evidence="8">2.5.1.19</ecNumber>
    </recommendedName>
    <alternativeName>
        <fullName evidence="8">5-enolpyruvylshikimate-3-phosphate synthase</fullName>
        <shortName evidence="8">EPSP synthase</shortName>
        <shortName evidence="8">EPSPS</shortName>
    </alternativeName>
</protein>